<dbReference type="HOGENOM" id="CLU_026353_1_0_1"/>
<dbReference type="InterPro" id="IPR018247">
    <property type="entry name" value="EF_Hand_1_Ca_BS"/>
</dbReference>
<dbReference type="Gene3D" id="1.10.238.10">
    <property type="entry name" value="EF-hand"/>
    <property type="match status" value="2"/>
</dbReference>
<dbReference type="InterPro" id="IPR011992">
    <property type="entry name" value="EF-hand-dom_pair"/>
</dbReference>
<feature type="domain" description="EF-hand" evidence="3">
    <location>
        <begin position="572"/>
        <end position="607"/>
    </location>
</feature>
<reference evidence="4 5" key="1">
    <citation type="submission" date="2013-12" db="EMBL/GenBank/DDBJ databases">
        <authorList>
            <person name="Cubeta M."/>
            <person name="Pakala S."/>
            <person name="Fedorova N."/>
            <person name="Thomas E."/>
            <person name="Dean R."/>
            <person name="Jabaji S."/>
            <person name="Neate S."/>
            <person name="Toda T."/>
            <person name="Tavantzis S."/>
            <person name="Vilgalys R."/>
            <person name="Bharathan N."/>
            <person name="Pakala S."/>
            <person name="Losada L.S."/>
            <person name="Zafar N."/>
            <person name="Nierman W."/>
        </authorList>
    </citation>
    <scope>NUCLEOTIDE SEQUENCE [LARGE SCALE GENOMIC DNA]</scope>
    <source>
        <strain evidence="4 5">123E</strain>
    </source>
</reference>
<dbReference type="PANTHER" id="PTHR23048">
    <property type="entry name" value="MYOSIN LIGHT CHAIN 1, 3"/>
    <property type="match status" value="1"/>
</dbReference>
<dbReference type="Proteomes" id="UP000027456">
    <property type="component" value="Unassembled WGS sequence"/>
</dbReference>
<evidence type="ECO:0000313" key="5">
    <source>
        <dbReference type="Proteomes" id="UP000027456"/>
    </source>
</evidence>
<accession>A0A074RQD7</accession>
<proteinExistence type="predicted"/>
<dbReference type="Pfam" id="PF13833">
    <property type="entry name" value="EF-hand_8"/>
    <property type="match status" value="1"/>
</dbReference>
<feature type="domain" description="EF-hand" evidence="3">
    <location>
        <begin position="610"/>
        <end position="645"/>
    </location>
</feature>
<dbReference type="STRING" id="1423351.A0A074RQD7"/>
<dbReference type="AlphaFoldDB" id="A0A074RQD7"/>
<dbReference type="OrthoDB" id="3357519at2759"/>
<evidence type="ECO:0000256" key="2">
    <source>
        <dbReference type="ARBA" id="ARBA00022837"/>
    </source>
</evidence>
<dbReference type="PANTHER" id="PTHR23048:SF0">
    <property type="entry name" value="CALMODULIN LIKE 3"/>
    <property type="match status" value="1"/>
</dbReference>
<dbReference type="InterPro" id="IPR002048">
    <property type="entry name" value="EF_hand_dom"/>
</dbReference>
<feature type="non-terminal residue" evidence="4">
    <location>
        <position position="1"/>
    </location>
</feature>
<keyword evidence="5" id="KW-1185">Reference proteome</keyword>
<dbReference type="CDD" id="cd00051">
    <property type="entry name" value="EFh"/>
    <property type="match status" value="1"/>
</dbReference>
<evidence type="ECO:0000313" key="4">
    <source>
        <dbReference type="EMBL" id="KEP49084.1"/>
    </source>
</evidence>
<evidence type="ECO:0000259" key="3">
    <source>
        <dbReference type="PROSITE" id="PS50222"/>
    </source>
</evidence>
<dbReference type="FunFam" id="1.10.238.10:FF:000001">
    <property type="entry name" value="Calmodulin 1"/>
    <property type="match status" value="1"/>
</dbReference>
<dbReference type="Pfam" id="PF13499">
    <property type="entry name" value="EF-hand_7"/>
    <property type="match status" value="1"/>
</dbReference>
<dbReference type="EMBL" id="AZST01000411">
    <property type="protein sequence ID" value="KEP49084.1"/>
    <property type="molecule type" value="Genomic_DNA"/>
</dbReference>
<name>A0A074RQD7_9AGAM</name>
<evidence type="ECO:0000256" key="1">
    <source>
        <dbReference type="ARBA" id="ARBA00022737"/>
    </source>
</evidence>
<keyword evidence="2" id="KW-0106">Calcium</keyword>
<dbReference type="SUPFAM" id="SSF47473">
    <property type="entry name" value="EF-hand"/>
    <property type="match status" value="1"/>
</dbReference>
<organism evidence="4 5">
    <name type="scientific">Rhizoctonia solani 123E</name>
    <dbReference type="NCBI Taxonomy" id="1423351"/>
    <lineage>
        <taxon>Eukaryota</taxon>
        <taxon>Fungi</taxon>
        <taxon>Dikarya</taxon>
        <taxon>Basidiomycota</taxon>
        <taxon>Agaricomycotina</taxon>
        <taxon>Agaricomycetes</taxon>
        <taxon>Cantharellales</taxon>
        <taxon>Ceratobasidiaceae</taxon>
        <taxon>Rhizoctonia</taxon>
    </lineage>
</organism>
<sequence length="674" mass="75018">EVSVLSSATQRWEDTRDSLASALVNYLDSCTFLESALDFDYNNIKALASRIDSTLTSLQRDMTRQLAQSSSILARTRNKVAPVWSLPGEVLAEIFLNVVYRPENENMSMKGCLWLMYRRLHRLMAVCSVWRSVAMAQSQLWGTVPAICDPIKRLAVDLSVERSRGGALRLATILPMGGAPPFLLQVAIENASRLRALNVQGIELEQISDMISKLLRAGALGELSELSVRSYCHPQTSLKSKSIISAGSPEQQSFSRLIELLSVLRLGSTQIDWKTTAFSSRLVELHIQAVKLGNTDSDTHAFLLAISTANELRTLKLASIITYRPHVPVNWVMTKPPRIIFTKLQFLLLSDLHFDVLQSVLLAITPGSHHLRIDMWDSSFRTMRADFYITPDRIKINDMVSLLSHVRVDTLSFFRGSLKTIDPWLSGYELRKILEAIPGLKELKMNGWVFDENFCSSLGSPSTPDEHALPKLEVFNLIQSKIWHVEGFKSLVKYISARAMHVGGHIRGGGGDWVELKGDNDVVGWLRSTVPEFYLYDPSLLLFQSANSLAHIDGDGQITTTELSSLLHALSTPIQDVETILAQADSNEDGALDLGEFLLLMGERMNFGQKTDHELRDIFKRFDRDGSGTIERAELGKVVASLGDTLTDQEVGMIMREVDTDGDGRVSFEGGSHG</sequence>
<dbReference type="Gene3D" id="3.80.10.10">
    <property type="entry name" value="Ribonuclease Inhibitor"/>
    <property type="match status" value="1"/>
</dbReference>
<dbReference type="PROSITE" id="PS50222">
    <property type="entry name" value="EF_HAND_2"/>
    <property type="match status" value="2"/>
</dbReference>
<dbReference type="GO" id="GO:0005509">
    <property type="term" value="F:calcium ion binding"/>
    <property type="evidence" value="ECO:0007669"/>
    <property type="project" value="InterPro"/>
</dbReference>
<gene>
    <name evidence="4" type="ORF">V565_108570</name>
</gene>
<dbReference type="InterPro" id="IPR032675">
    <property type="entry name" value="LRR_dom_sf"/>
</dbReference>
<dbReference type="GO" id="GO:0016460">
    <property type="term" value="C:myosin II complex"/>
    <property type="evidence" value="ECO:0007669"/>
    <property type="project" value="TreeGrafter"/>
</dbReference>
<dbReference type="PROSITE" id="PS00018">
    <property type="entry name" value="EF_HAND_1"/>
    <property type="match status" value="2"/>
</dbReference>
<dbReference type="SMART" id="SM00054">
    <property type="entry name" value="EFh"/>
    <property type="match status" value="4"/>
</dbReference>
<dbReference type="InterPro" id="IPR050230">
    <property type="entry name" value="CALM/Myosin/TropC-like"/>
</dbReference>
<keyword evidence="1" id="KW-0677">Repeat</keyword>
<comment type="caution">
    <text evidence="4">The sequence shown here is derived from an EMBL/GenBank/DDBJ whole genome shotgun (WGS) entry which is preliminary data.</text>
</comment>
<protein>
    <submittedName>
        <fullName evidence="4">Calmodulin</fullName>
    </submittedName>
</protein>